<accession>A0A9D4N064</accession>
<gene>
    <name evidence="1" type="ORF">DPMN_009738</name>
</gene>
<organism evidence="1 2">
    <name type="scientific">Dreissena polymorpha</name>
    <name type="common">Zebra mussel</name>
    <name type="synonym">Mytilus polymorpha</name>
    <dbReference type="NCBI Taxonomy" id="45954"/>
    <lineage>
        <taxon>Eukaryota</taxon>
        <taxon>Metazoa</taxon>
        <taxon>Spiralia</taxon>
        <taxon>Lophotrochozoa</taxon>
        <taxon>Mollusca</taxon>
        <taxon>Bivalvia</taxon>
        <taxon>Autobranchia</taxon>
        <taxon>Heteroconchia</taxon>
        <taxon>Euheterodonta</taxon>
        <taxon>Imparidentia</taxon>
        <taxon>Neoheterodontei</taxon>
        <taxon>Myida</taxon>
        <taxon>Dreissenoidea</taxon>
        <taxon>Dreissenidae</taxon>
        <taxon>Dreissena</taxon>
    </lineage>
</organism>
<proteinExistence type="predicted"/>
<dbReference type="Proteomes" id="UP000828390">
    <property type="component" value="Unassembled WGS sequence"/>
</dbReference>
<dbReference type="EMBL" id="JAIWYP010000001">
    <property type="protein sequence ID" value="KAH3885741.1"/>
    <property type="molecule type" value="Genomic_DNA"/>
</dbReference>
<protein>
    <submittedName>
        <fullName evidence="1">Uncharacterized protein</fullName>
    </submittedName>
</protein>
<name>A0A9D4N064_DREPO</name>
<reference evidence="1" key="1">
    <citation type="journal article" date="2019" name="bioRxiv">
        <title>The Genome of the Zebra Mussel, Dreissena polymorpha: A Resource for Invasive Species Research.</title>
        <authorList>
            <person name="McCartney M.A."/>
            <person name="Auch B."/>
            <person name="Kono T."/>
            <person name="Mallez S."/>
            <person name="Zhang Y."/>
            <person name="Obille A."/>
            <person name="Becker A."/>
            <person name="Abrahante J.E."/>
            <person name="Garbe J."/>
            <person name="Badalamenti J.P."/>
            <person name="Herman A."/>
            <person name="Mangelson H."/>
            <person name="Liachko I."/>
            <person name="Sullivan S."/>
            <person name="Sone E.D."/>
            <person name="Koren S."/>
            <person name="Silverstein K.A.T."/>
            <person name="Beckman K.B."/>
            <person name="Gohl D.M."/>
        </authorList>
    </citation>
    <scope>NUCLEOTIDE SEQUENCE</scope>
    <source>
        <strain evidence="1">Duluth1</strain>
        <tissue evidence="1">Whole animal</tissue>
    </source>
</reference>
<sequence>MLCILPRSWFPAEDDPLPCADEELLGAGVCTDLEVLDGCVGLVGLLVEYDDGILEED</sequence>
<evidence type="ECO:0000313" key="2">
    <source>
        <dbReference type="Proteomes" id="UP000828390"/>
    </source>
</evidence>
<keyword evidence="2" id="KW-1185">Reference proteome</keyword>
<comment type="caution">
    <text evidence="1">The sequence shown here is derived from an EMBL/GenBank/DDBJ whole genome shotgun (WGS) entry which is preliminary data.</text>
</comment>
<evidence type="ECO:0000313" key="1">
    <source>
        <dbReference type="EMBL" id="KAH3885741.1"/>
    </source>
</evidence>
<dbReference type="AlphaFoldDB" id="A0A9D4N064"/>
<reference evidence="1" key="2">
    <citation type="submission" date="2020-11" db="EMBL/GenBank/DDBJ databases">
        <authorList>
            <person name="McCartney M.A."/>
            <person name="Auch B."/>
            <person name="Kono T."/>
            <person name="Mallez S."/>
            <person name="Becker A."/>
            <person name="Gohl D.M."/>
            <person name="Silverstein K.A.T."/>
            <person name="Koren S."/>
            <person name="Bechman K.B."/>
            <person name="Herman A."/>
            <person name="Abrahante J.E."/>
            <person name="Garbe J."/>
        </authorList>
    </citation>
    <scope>NUCLEOTIDE SEQUENCE</scope>
    <source>
        <strain evidence="1">Duluth1</strain>
        <tissue evidence="1">Whole animal</tissue>
    </source>
</reference>